<evidence type="ECO:0000313" key="3">
    <source>
        <dbReference type="EMBL" id="QHS80894.1"/>
    </source>
</evidence>
<sequence>MANILETIQNNDILKVLVVILGIYLIYTYYFKPQEKYGSYYGMIPEQLENVQQEMTLAQPESLSVEAPIAQMQQEQIDKIVAGQDQIKADDLLPKYDDANAFAKENPVSKLLKEQNFLISGYHAGVNTVLQSNKIGNLDLRSLPPIPKESVGPWHQSSYEQSAGQLRRGVEIL</sequence>
<dbReference type="InterPro" id="IPR055730">
    <property type="entry name" value="P11_C"/>
</dbReference>
<feature type="transmembrane region" description="Helical" evidence="1">
    <location>
        <begin position="13"/>
        <end position="31"/>
    </location>
</feature>
<dbReference type="Pfam" id="PF23983">
    <property type="entry name" value="P11_C"/>
    <property type="match status" value="1"/>
</dbReference>
<feature type="domain" description="Minor capsid protein P11 C-terminal conserved region" evidence="2">
    <location>
        <begin position="87"/>
        <end position="161"/>
    </location>
</feature>
<dbReference type="AlphaFoldDB" id="A0A6C0AM69"/>
<evidence type="ECO:0000259" key="2">
    <source>
        <dbReference type="Pfam" id="PF23983"/>
    </source>
</evidence>
<protein>
    <recommendedName>
        <fullName evidence="2">Minor capsid protein P11 C-terminal conserved region domain-containing protein</fullName>
    </recommendedName>
</protein>
<reference evidence="3" key="1">
    <citation type="journal article" date="2020" name="Nature">
        <title>Giant virus diversity and host interactions through global metagenomics.</title>
        <authorList>
            <person name="Schulz F."/>
            <person name="Roux S."/>
            <person name="Paez-Espino D."/>
            <person name="Jungbluth S."/>
            <person name="Walsh D.A."/>
            <person name="Denef V.J."/>
            <person name="McMahon K.D."/>
            <person name="Konstantinidis K.T."/>
            <person name="Eloe-Fadrosh E.A."/>
            <person name="Kyrpides N.C."/>
            <person name="Woyke T."/>
        </authorList>
    </citation>
    <scope>NUCLEOTIDE SEQUENCE</scope>
    <source>
        <strain evidence="3">GVMAG-S-1091796-13</strain>
    </source>
</reference>
<proteinExistence type="predicted"/>
<evidence type="ECO:0000256" key="1">
    <source>
        <dbReference type="SAM" id="Phobius"/>
    </source>
</evidence>
<accession>A0A6C0AM69</accession>
<dbReference type="EMBL" id="MN740726">
    <property type="protein sequence ID" value="QHS80894.1"/>
    <property type="molecule type" value="Genomic_DNA"/>
</dbReference>
<organism evidence="3">
    <name type="scientific">viral metagenome</name>
    <dbReference type="NCBI Taxonomy" id="1070528"/>
    <lineage>
        <taxon>unclassified sequences</taxon>
        <taxon>metagenomes</taxon>
        <taxon>organismal metagenomes</taxon>
    </lineage>
</organism>
<keyword evidence="1" id="KW-1133">Transmembrane helix</keyword>
<keyword evidence="1" id="KW-0472">Membrane</keyword>
<name>A0A6C0AM69_9ZZZZ</name>
<keyword evidence="1" id="KW-0812">Transmembrane</keyword>